<dbReference type="GO" id="GO:0006508">
    <property type="term" value="P:proteolysis"/>
    <property type="evidence" value="ECO:0007669"/>
    <property type="project" value="InterPro"/>
</dbReference>
<dbReference type="GO" id="GO:0004252">
    <property type="term" value="F:serine-type endopeptidase activity"/>
    <property type="evidence" value="ECO:0007669"/>
    <property type="project" value="InterPro"/>
</dbReference>
<dbReference type="InterPro" id="IPR001907">
    <property type="entry name" value="ClpP"/>
</dbReference>
<organism evidence="2">
    <name type="scientific">Leucothrix mucor</name>
    <dbReference type="NCBI Taxonomy" id="45248"/>
    <lineage>
        <taxon>Bacteria</taxon>
        <taxon>Pseudomonadati</taxon>
        <taxon>Pseudomonadota</taxon>
        <taxon>Gammaproteobacteria</taxon>
        <taxon>Thiotrichales</taxon>
        <taxon>Thiotrichaceae</taxon>
        <taxon>Leucothrix</taxon>
    </lineage>
</organism>
<gene>
    <name evidence="2" type="ORF">ENJ51_01210</name>
</gene>
<protein>
    <recommendedName>
        <fullName evidence="3">ATP-dependent Clp protease proteolytic subunit</fullName>
    </recommendedName>
</protein>
<comment type="similarity">
    <text evidence="1">Belongs to the peptidase S14 family.</text>
</comment>
<evidence type="ECO:0008006" key="3">
    <source>
        <dbReference type="Google" id="ProtNLM"/>
    </source>
</evidence>
<evidence type="ECO:0000313" key="2">
    <source>
        <dbReference type="EMBL" id="HFC91410.1"/>
    </source>
</evidence>
<dbReference type="SUPFAM" id="SSF52096">
    <property type="entry name" value="ClpP/crotonase"/>
    <property type="match status" value="1"/>
</dbReference>
<dbReference type="Proteomes" id="UP000885750">
    <property type="component" value="Unassembled WGS sequence"/>
</dbReference>
<comment type="caution">
    <text evidence="2">The sequence shown here is derived from an EMBL/GenBank/DDBJ whole genome shotgun (WGS) entry which is preliminary data.</text>
</comment>
<dbReference type="Gene3D" id="3.90.226.10">
    <property type="entry name" value="2-enoyl-CoA Hydratase, Chain A, domain 1"/>
    <property type="match status" value="1"/>
</dbReference>
<evidence type="ECO:0000256" key="1">
    <source>
        <dbReference type="ARBA" id="ARBA00007039"/>
    </source>
</evidence>
<dbReference type="AlphaFoldDB" id="A0A7V2SXU5"/>
<dbReference type="PRINTS" id="PR00127">
    <property type="entry name" value="CLPPROTEASEP"/>
</dbReference>
<accession>A0A7V2SXU5</accession>
<sequence length="251" mass="29156">MEENMDKHGNMFSLDEKKGLGSEHHTLFIENIPEERHPIEDAPFQFYIVPSHKLFRVFISSFSENKKGLHAIFNELRKADSYDRLELRINSDGGLVTEGQQFFNIILEIFTDNTATMLDNHGYSMGALLFCMGQRRIIYPYSEIMFHNYTHGAWGKGENVKSHVKHTARSLTSFFKDITVNQGFLTKKEFKEMLLGKDFWMDSKEMCKRGIATHVVIWGETITAKKYLKFLKKEKKAKKAKKKAKNKSSNQ</sequence>
<dbReference type="GO" id="GO:0004176">
    <property type="term" value="F:ATP-dependent peptidase activity"/>
    <property type="evidence" value="ECO:0007669"/>
    <property type="project" value="InterPro"/>
</dbReference>
<reference evidence="2" key="1">
    <citation type="journal article" date="2020" name="mSystems">
        <title>Genome- and Community-Level Interaction Insights into Carbon Utilization and Element Cycling Functions of Hydrothermarchaeota in Hydrothermal Sediment.</title>
        <authorList>
            <person name="Zhou Z."/>
            <person name="Liu Y."/>
            <person name="Xu W."/>
            <person name="Pan J."/>
            <person name="Luo Z.H."/>
            <person name="Li M."/>
        </authorList>
    </citation>
    <scope>NUCLEOTIDE SEQUENCE [LARGE SCALE GENOMIC DNA]</scope>
    <source>
        <strain evidence="2">HyVt-493</strain>
    </source>
</reference>
<name>A0A7V2SXU5_LEUMU</name>
<dbReference type="Pfam" id="PF00574">
    <property type="entry name" value="CLP_protease"/>
    <property type="match status" value="1"/>
</dbReference>
<dbReference type="EMBL" id="DRMS01000046">
    <property type="protein sequence ID" value="HFC91410.1"/>
    <property type="molecule type" value="Genomic_DNA"/>
</dbReference>
<proteinExistence type="inferred from homology"/>
<dbReference type="InterPro" id="IPR029045">
    <property type="entry name" value="ClpP/crotonase-like_dom_sf"/>
</dbReference>
<dbReference type="InterPro" id="IPR023562">
    <property type="entry name" value="ClpP/TepA"/>
</dbReference>